<dbReference type="RefSeq" id="WP_084633857.1">
    <property type="nucleotide sequence ID" value="NZ_LKEU01000050.1"/>
</dbReference>
<dbReference type="CDD" id="cd00063">
    <property type="entry name" value="FN3"/>
    <property type="match status" value="1"/>
</dbReference>
<dbReference type="Proteomes" id="UP000176244">
    <property type="component" value="Unassembled WGS sequence"/>
</dbReference>
<dbReference type="GO" id="GO:0008237">
    <property type="term" value="F:metallopeptidase activity"/>
    <property type="evidence" value="ECO:0007669"/>
    <property type="project" value="UniProtKB-KW"/>
</dbReference>
<dbReference type="Gene3D" id="2.60.40.2700">
    <property type="match status" value="1"/>
</dbReference>
<evidence type="ECO:0000313" key="4">
    <source>
        <dbReference type="EMBL" id="OFV69046.1"/>
    </source>
</evidence>
<comment type="caution">
    <text evidence="4">The sequence shown here is derived from an EMBL/GenBank/DDBJ whole genome shotgun (WGS) entry which is preliminary data.</text>
</comment>
<proteinExistence type="predicted"/>
<dbReference type="SMART" id="SM00728">
    <property type="entry name" value="ChW"/>
    <property type="match status" value="3"/>
</dbReference>
<evidence type="ECO:0000313" key="5">
    <source>
        <dbReference type="Proteomes" id="UP000176244"/>
    </source>
</evidence>
<dbReference type="PROSITE" id="PS50853">
    <property type="entry name" value="FN3"/>
    <property type="match status" value="1"/>
</dbReference>
<keyword evidence="2" id="KW-0732">Signal</keyword>
<dbReference type="InterPro" id="IPR013783">
    <property type="entry name" value="Ig-like_fold"/>
</dbReference>
<dbReference type="InterPro" id="IPR003961">
    <property type="entry name" value="FN3_dom"/>
</dbReference>
<dbReference type="SMART" id="SM00060">
    <property type="entry name" value="FN3"/>
    <property type="match status" value="1"/>
</dbReference>
<feature type="compositionally biased region" description="Pro residues" evidence="1">
    <location>
        <begin position="393"/>
        <end position="408"/>
    </location>
</feature>
<dbReference type="Pfam" id="PF07538">
    <property type="entry name" value="ChW"/>
    <property type="match status" value="3"/>
</dbReference>
<gene>
    <name evidence="4" type="primary">shpI</name>
    <name evidence="4" type="ORF">ACWI_35840</name>
</gene>
<organism evidence="4 5">
    <name type="scientific">Acetobacterium wieringae</name>
    <dbReference type="NCBI Taxonomy" id="52694"/>
    <lineage>
        <taxon>Bacteria</taxon>
        <taxon>Bacillati</taxon>
        <taxon>Bacillota</taxon>
        <taxon>Clostridia</taxon>
        <taxon>Eubacteriales</taxon>
        <taxon>Eubacteriaceae</taxon>
        <taxon>Acetobacterium</taxon>
    </lineage>
</organism>
<dbReference type="OrthoDB" id="2744137at2"/>
<sequence length="1908" mass="201069">MKSIKRNVMILAMSVLILLFSTIGVSAATLETEAIGVQYRGHVQNKGDMPQPVGTMVKGPDALGTRGESLRVEGFWIELTGDVPEGAAIKYQVHVQNEGWMTPEVNGAFAGTHGKSQRVESIRISLENLPGYDVYYRGHVQNVGDVPQVNGDWGWKKNGEELGTTGSSLRLEELQIKIVKQSDVTYDKAGTYGPKTGEEVVHNNVVINTPDVTLQNMHITGDLTIGEGVGEGDVTLNNITVDGDTFIRGGGKNSIHINGGDYNKITVQQTSSGQVRIVATDATGLEVVISEDAGGEDIILEGAFENVQVDAPDVKISTQGDTTIKQMNMGEAAKGSEVTLGSDTKVENLVLDAEVDVKGQGTVEKAKVNSDGITFEKAPVKQDVAPDVETPPVITPPAEKPPVTPPGTPGGGSGGGTPTTTAIIGVSITGDQNVGSTLTATPNPTNGTGTYQWMRSATPIGTYEAIIGATSKTYVLQSGDATKFIKVVITGNGSYTGTQTSVATSAITNLKEITAFTPLTPITLSSNENLTDLASLKASSKLPTQVTVTDGSTPASATITNWIGTFDGTTTGAKTLTAVWTMPTGYRDQTIPITVQITVNVNTAQTTVSSSAKVITGTTIGTLDAGNITAVPVGTKVKTLKDGLTLSPDATCEIVASSDPGALAVTDQENTNVTGTMVIKVTAQDNSIAMYTITMAPVVKSTTPTAGTTTVAKTAQTQASVGFTLTSSHSVGAWKVFSNADCTTAATGVSATLSGSTLTLAHATDLPAATYYVVYNDGTHTDSEALALTVGAYEANLVDVLKNPRFEASNGTSSIYFDQPTDKTGIQNYQIMFSSDNGLNWDYTAQLSVANEGTLSLDMSALAINLNETKAFNKVKVISNVAENSDYQQNETSFAIDFTITKEGSELAIAVARNESNDVEITLSENALDDETYAIRIFGASGVGASSTITFKGSYITDNVITMSHATQPISGLSEGAVFKVCKINKCTTTGLSVTPMQATGVTINNTPPALSSEKAITATTVGTLTGGNITALPVGTKVSALKADLTVSDEATVEIITGTGGSVVADQANVDVTPDMKIEVTAQDNSKAEYTIAMGAVGIASNPQITIVSESDTFIKYDAPTNMAGISAFEIMFSKDAGSTWENKRTVIVDQFFTEWSLQAYMSVVSGYVNETTTYNKMKVISKAKAGYQQSENPMDLNYTITKTGEALAITATRNAEGKVEIKLPAEKTTNETYIYQILNAEGSIIRSDLISVSAAMYWAANDTIVLPNVIVPSNDSRIKISRITGGSETGLNATPLQTNGVGITEAPTLSDEKAITATSVGTLSGGNITAVPVGTKVSALKAGLTVSPNAICEIMTTNAPDAPAVTDQENTDVTALMVIKVTAQDNSLASYSIAMAPTLDAPLNLQVATGNGTATLQWDAVADAVSYKVYQSSTSGGVDYSEIANAVTATSYQATGLTPGKTYYFVVKAVAAGYSDSPASSEVTAIANIDLTGNSYSGNKLVVTNESLSLATQSTGALSNITMDTQIIDGLDQGAYRINPEIPVTQAPGEPLVNSSMESNMTLANVNDERNFYTYNYQTQQYETITTRCAYVGIHSEIWVDKNEAAGTTLTAEEAQTLAAEFDQNIYDLIITNFYAAPDVNNDAKVAILVFDIKDGYAGSGGYVGGYFNGNDLYDRSNSNQLDMIYVDTYPLIGTEKNLANSYSTMAHEFQHMVNFNCNKDQGGQMETWLNEALSLAAEHLYEGVQSSRISYYNNSTPIADGRSVMDWNNSDSLPNYALSYLFSQYLRTQAEAKLGEGIKTDIYQQIIADPGDTNTALSNAIKANIDADMTTEKFMTNFRVAMVLKANSGSYSFGKDAASFSGVTTKLSTQTSADLKGGGAIVKGISGSFTAPDLHGDTITFTGVY</sequence>
<name>A0A1F2PEH0_9FIRM</name>
<dbReference type="Gene3D" id="2.60.40.10">
    <property type="entry name" value="Immunoglobulins"/>
    <property type="match status" value="1"/>
</dbReference>
<feature type="domain" description="Fibronectin type-III" evidence="3">
    <location>
        <begin position="1403"/>
        <end position="1492"/>
    </location>
</feature>
<evidence type="ECO:0000256" key="1">
    <source>
        <dbReference type="SAM" id="MobiDB-lite"/>
    </source>
</evidence>
<feature type="region of interest" description="Disordered" evidence="1">
    <location>
        <begin position="380"/>
        <end position="419"/>
    </location>
</feature>
<dbReference type="Gene3D" id="2.60.40.2340">
    <property type="match status" value="1"/>
</dbReference>
<dbReference type="InterPro" id="IPR036116">
    <property type="entry name" value="FN3_sf"/>
</dbReference>
<dbReference type="EC" id="3.4.24.-" evidence="4"/>
<dbReference type="InterPro" id="IPR006637">
    <property type="entry name" value="ChW"/>
</dbReference>
<dbReference type="GO" id="GO:0006508">
    <property type="term" value="P:proteolysis"/>
    <property type="evidence" value="ECO:0007669"/>
    <property type="project" value="UniProtKB-KW"/>
</dbReference>
<dbReference type="SUPFAM" id="SSF49265">
    <property type="entry name" value="Fibronectin type III"/>
    <property type="match status" value="1"/>
</dbReference>
<dbReference type="Pfam" id="PF00041">
    <property type="entry name" value="fn3"/>
    <property type="match status" value="1"/>
</dbReference>
<accession>A0A1F2PEH0</accession>
<keyword evidence="4" id="KW-0378">Hydrolase</keyword>
<keyword evidence="4" id="KW-0482">Metalloprotease</keyword>
<feature type="chain" id="PRO_5009478257" evidence="2">
    <location>
        <begin position="28"/>
        <end position="1908"/>
    </location>
</feature>
<dbReference type="STRING" id="52694.ACWI_35840"/>
<evidence type="ECO:0000259" key="3">
    <source>
        <dbReference type="PROSITE" id="PS50853"/>
    </source>
</evidence>
<protein>
    <submittedName>
        <fullName evidence="4">Neutral metalloprotease</fullName>
        <ecNumber evidence="4">3.4.24.-</ecNumber>
    </submittedName>
</protein>
<dbReference type="EMBL" id="LKEU01000050">
    <property type="protein sequence ID" value="OFV69046.1"/>
    <property type="molecule type" value="Genomic_DNA"/>
</dbReference>
<keyword evidence="4" id="KW-0645">Protease</keyword>
<evidence type="ECO:0000256" key="2">
    <source>
        <dbReference type="SAM" id="SignalP"/>
    </source>
</evidence>
<reference evidence="4 5" key="1">
    <citation type="submission" date="2015-09" db="EMBL/GenBank/DDBJ databases">
        <title>Genome sequence of Acetobacterium wieringae DSM 1911.</title>
        <authorList>
            <person name="Poehlein A."/>
            <person name="Bengelsdorf F.R."/>
            <person name="Schiel-Bengelsdorf B."/>
            <person name="Duerre P."/>
            <person name="Daniel R."/>
        </authorList>
    </citation>
    <scope>NUCLEOTIDE SEQUENCE [LARGE SCALE GENOMIC DNA]</scope>
    <source>
        <strain evidence="4 5">DSM 1911</strain>
    </source>
</reference>
<feature type="signal peptide" evidence="2">
    <location>
        <begin position="1"/>
        <end position="27"/>
    </location>
</feature>